<keyword evidence="2" id="KW-1185">Reference proteome</keyword>
<comment type="caution">
    <text evidence="1">The sequence shown here is derived from an EMBL/GenBank/DDBJ whole genome shotgun (WGS) entry which is preliminary data.</text>
</comment>
<name>A0A7Y7IFY3_9MICC</name>
<dbReference type="InterPro" id="IPR025358">
    <property type="entry name" value="DUF4262"/>
</dbReference>
<gene>
    <name evidence="1" type="ORF">G6034_06400</name>
</gene>
<sequence>MCDMCDGMSWEQVRQQNGKLLVTGLDARAAQAMLALFATMVFSGRESFVPGLALLGDECSVYSLKVDQPEDVLIWAHELYGRRMSAIQLVWTDEEGRFPRAPEPAIRGSRRAFATMKGAN</sequence>
<evidence type="ECO:0000313" key="2">
    <source>
        <dbReference type="Proteomes" id="UP000543556"/>
    </source>
</evidence>
<proteinExistence type="predicted"/>
<protein>
    <submittedName>
        <fullName evidence="1">DUF4262 domain-containing protein</fullName>
    </submittedName>
</protein>
<dbReference type="EMBL" id="JAAMFM010000006">
    <property type="protein sequence ID" value="NVM94543.1"/>
    <property type="molecule type" value="Genomic_DNA"/>
</dbReference>
<accession>A0A7Y7IFY3</accession>
<dbReference type="Pfam" id="PF14081">
    <property type="entry name" value="DUF4262"/>
    <property type="match status" value="1"/>
</dbReference>
<evidence type="ECO:0000313" key="1">
    <source>
        <dbReference type="EMBL" id="NVM94543.1"/>
    </source>
</evidence>
<organism evidence="1 2">
    <name type="scientific">Arthrobacter wenxiniae</name>
    <dbReference type="NCBI Taxonomy" id="2713570"/>
    <lineage>
        <taxon>Bacteria</taxon>
        <taxon>Bacillati</taxon>
        <taxon>Actinomycetota</taxon>
        <taxon>Actinomycetes</taxon>
        <taxon>Micrococcales</taxon>
        <taxon>Micrococcaceae</taxon>
        <taxon>Arthrobacter</taxon>
    </lineage>
</organism>
<dbReference type="Proteomes" id="UP000543556">
    <property type="component" value="Unassembled WGS sequence"/>
</dbReference>
<dbReference type="AlphaFoldDB" id="A0A7Y7IFY3"/>
<reference evidence="1 2" key="1">
    <citation type="submission" date="2020-02" db="EMBL/GenBank/DDBJ databases">
        <title>Genome sequence of strain AETb3-4.</title>
        <authorList>
            <person name="Gao J."/>
            <person name="Zhang X."/>
        </authorList>
    </citation>
    <scope>NUCLEOTIDE SEQUENCE [LARGE SCALE GENOMIC DNA]</scope>
    <source>
        <strain evidence="1 2">AETb3-4</strain>
    </source>
</reference>